<protein>
    <recommendedName>
        <fullName evidence="13">Cysteine--tRNA ligase</fullName>
        <ecNumber evidence="13">6.1.1.16</ecNumber>
    </recommendedName>
    <alternativeName>
        <fullName evidence="13">Cysteinyl-tRNA synthetase</fullName>
        <shortName evidence="13">CysRS</shortName>
    </alternativeName>
</protein>
<dbReference type="InterPro" id="IPR014729">
    <property type="entry name" value="Rossmann-like_a/b/a_fold"/>
</dbReference>
<evidence type="ECO:0000256" key="9">
    <source>
        <dbReference type="ARBA" id="ARBA00022840"/>
    </source>
</evidence>
<feature type="short sequence motif" description="'HIGH' region" evidence="13">
    <location>
        <begin position="31"/>
        <end position="41"/>
    </location>
</feature>
<evidence type="ECO:0000256" key="12">
    <source>
        <dbReference type="ARBA" id="ARBA00047398"/>
    </source>
</evidence>
<evidence type="ECO:0000256" key="8">
    <source>
        <dbReference type="ARBA" id="ARBA00022833"/>
    </source>
</evidence>
<dbReference type="Gene3D" id="1.20.120.1910">
    <property type="entry name" value="Cysteine-tRNA ligase, C-terminal anti-codon recognition domain"/>
    <property type="match status" value="1"/>
</dbReference>
<keyword evidence="11 13" id="KW-0030">Aminoacyl-tRNA synthetase</keyword>
<dbReference type="InterPro" id="IPR009080">
    <property type="entry name" value="tRNAsynth_Ia_anticodon-bd"/>
</dbReference>
<dbReference type="NCBIfam" id="TIGR00435">
    <property type="entry name" value="cysS"/>
    <property type="match status" value="1"/>
</dbReference>
<evidence type="ECO:0000256" key="13">
    <source>
        <dbReference type="HAMAP-Rule" id="MF_00041"/>
    </source>
</evidence>
<reference evidence="16" key="1">
    <citation type="submission" date="2016-10" db="EMBL/GenBank/DDBJ databases">
        <authorList>
            <person name="Varghese N."/>
            <person name="Submissions S."/>
        </authorList>
    </citation>
    <scope>NUCLEOTIDE SEQUENCE [LARGE SCALE GENOMIC DNA]</scope>
    <source>
        <strain evidence="16">DSM 22126</strain>
    </source>
</reference>
<organism evidence="15 16">
    <name type="scientific">Paraoerskovia marina</name>
    <dbReference type="NCBI Taxonomy" id="545619"/>
    <lineage>
        <taxon>Bacteria</taxon>
        <taxon>Bacillati</taxon>
        <taxon>Actinomycetota</taxon>
        <taxon>Actinomycetes</taxon>
        <taxon>Micrococcales</taxon>
        <taxon>Cellulomonadaceae</taxon>
        <taxon>Paraoerskovia</taxon>
    </lineage>
</organism>
<dbReference type="GO" id="GO:0004817">
    <property type="term" value="F:cysteine-tRNA ligase activity"/>
    <property type="evidence" value="ECO:0007669"/>
    <property type="project" value="UniProtKB-UniRule"/>
</dbReference>
<comment type="subunit">
    <text evidence="3 13">Monomer.</text>
</comment>
<evidence type="ECO:0000256" key="7">
    <source>
        <dbReference type="ARBA" id="ARBA00022741"/>
    </source>
</evidence>
<evidence type="ECO:0000256" key="2">
    <source>
        <dbReference type="ARBA" id="ARBA00005594"/>
    </source>
</evidence>
<dbReference type="GO" id="GO:0006423">
    <property type="term" value="P:cysteinyl-tRNA aminoacylation"/>
    <property type="evidence" value="ECO:0007669"/>
    <property type="project" value="UniProtKB-UniRule"/>
</dbReference>
<dbReference type="EMBL" id="LT629776">
    <property type="protein sequence ID" value="SDS17273.1"/>
    <property type="molecule type" value="Genomic_DNA"/>
</dbReference>
<keyword evidence="5 13" id="KW-0436">Ligase</keyword>
<feature type="binding site" evidence="13">
    <location>
        <position position="213"/>
    </location>
    <ligand>
        <name>Zn(2+)</name>
        <dbReference type="ChEBI" id="CHEBI:29105"/>
    </ligand>
</feature>
<dbReference type="SUPFAM" id="SSF47323">
    <property type="entry name" value="Anticodon-binding domain of a subclass of class I aminoacyl-tRNA synthetases"/>
    <property type="match status" value="1"/>
</dbReference>
<feature type="domain" description="Cysteinyl-tRNA synthetase class Ia DALR" evidence="14">
    <location>
        <begin position="349"/>
        <end position="412"/>
    </location>
</feature>
<dbReference type="PANTHER" id="PTHR10890">
    <property type="entry name" value="CYSTEINYL-TRNA SYNTHETASE"/>
    <property type="match status" value="1"/>
</dbReference>
<dbReference type="PANTHER" id="PTHR10890:SF30">
    <property type="entry name" value="CYSTEINE--TRNA LIGASE"/>
    <property type="match status" value="1"/>
</dbReference>
<dbReference type="SUPFAM" id="SSF52374">
    <property type="entry name" value="Nucleotidylyl transferase"/>
    <property type="match status" value="1"/>
</dbReference>
<dbReference type="Pfam" id="PF23493">
    <property type="entry name" value="CysS_C"/>
    <property type="match status" value="1"/>
</dbReference>
<feature type="binding site" evidence="13">
    <location>
        <position position="272"/>
    </location>
    <ligand>
        <name>ATP</name>
        <dbReference type="ChEBI" id="CHEBI:30616"/>
    </ligand>
</feature>
<dbReference type="OrthoDB" id="9815130at2"/>
<feature type="binding site" evidence="13">
    <location>
        <position position="242"/>
    </location>
    <ligand>
        <name>Zn(2+)</name>
        <dbReference type="ChEBI" id="CHEBI:29105"/>
    </ligand>
</feature>
<dbReference type="InterPro" id="IPR024909">
    <property type="entry name" value="Cys-tRNA/MSH_ligase"/>
</dbReference>
<dbReference type="Proteomes" id="UP000185663">
    <property type="component" value="Chromosome I"/>
</dbReference>
<keyword evidence="9 13" id="KW-0067">ATP-binding</keyword>
<comment type="subcellular location">
    <subcellularLocation>
        <location evidence="1 13">Cytoplasm</location>
    </subcellularLocation>
</comment>
<dbReference type="AlphaFoldDB" id="A0A1H1Q1R3"/>
<evidence type="ECO:0000256" key="5">
    <source>
        <dbReference type="ARBA" id="ARBA00022598"/>
    </source>
</evidence>
<dbReference type="InterPro" id="IPR015273">
    <property type="entry name" value="Cys-tRNA-synt_Ia_DALR"/>
</dbReference>
<dbReference type="SMART" id="SM00840">
    <property type="entry name" value="DALR_2"/>
    <property type="match status" value="1"/>
</dbReference>
<proteinExistence type="inferred from homology"/>
<dbReference type="Pfam" id="PF09190">
    <property type="entry name" value="DALR_2"/>
    <property type="match status" value="1"/>
</dbReference>
<evidence type="ECO:0000256" key="11">
    <source>
        <dbReference type="ARBA" id="ARBA00023146"/>
    </source>
</evidence>
<evidence type="ECO:0000256" key="6">
    <source>
        <dbReference type="ARBA" id="ARBA00022723"/>
    </source>
</evidence>
<evidence type="ECO:0000256" key="10">
    <source>
        <dbReference type="ARBA" id="ARBA00022917"/>
    </source>
</evidence>
<dbReference type="PRINTS" id="PR00983">
    <property type="entry name" value="TRNASYNTHCYS"/>
</dbReference>
<sequence>MSLRLYDTAARQLRDFVPRVQGEAGIYYCGATVQASPHIGHLRPAVAFDVLRRWLERSGYAVTMIRNVTDINDKIFAKADDAGVPWWAWAARHEQQFTEAYDALGVARPTYEPHATAHITDMTALIDQLLATGHAYTTGEGDVWFDVRSFDDYGALTNQRLEDVTPEPEDDAEAAKRDPRDFALWKAAKPGEPATASWPAPFGRGRPGWHLECSAMATRYLGPEFDIHGGGLDLRFPHHENERAQSLAVGDPFARYWLHSAWITQSGVKMSKSLGNGLLAAQVLAETRPVVLRYAIVAVQYRSMLEWSPDTIAEAETTWDRLAGFVERATERVGDVPRDEIVAANLPTGFVDAMDDDLNVPAALAVVHEHLRGGNSALAENAPAETVRRLLVAVRAMLDALGLDPHDPQWAEVGGSSYAQVLDALVTAELDARAAARADRDFATSDAIRDRLAAAGVVVQDSAEGARWTLERRG</sequence>
<dbReference type="GO" id="GO:0005524">
    <property type="term" value="F:ATP binding"/>
    <property type="evidence" value="ECO:0007669"/>
    <property type="project" value="UniProtKB-UniRule"/>
</dbReference>
<dbReference type="InterPro" id="IPR015803">
    <property type="entry name" value="Cys-tRNA-ligase"/>
</dbReference>
<dbReference type="Gene3D" id="3.40.50.620">
    <property type="entry name" value="HUPs"/>
    <property type="match status" value="1"/>
</dbReference>
<comment type="similarity">
    <text evidence="2 13">Belongs to the class-I aminoacyl-tRNA synthetase family.</text>
</comment>
<dbReference type="Pfam" id="PF01406">
    <property type="entry name" value="tRNA-synt_1e"/>
    <property type="match status" value="1"/>
</dbReference>
<feature type="short sequence motif" description="'KMSKS' region" evidence="13">
    <location>
        <begin position="269"/>
        <end position="273"/>
    </location>
</feature>
<dbReference type="InterPro" id="IPR056411">
    <property type="entry name" value="CysS_C"/>
</dbReference>
<feature type="binding site" evidence="13">
    <location>
        <position position="29"/>
    </location>
    <ligand>
        <name>Zn(2+)</name>
        <dbReference type="ChEBI" id="CHEBI:29105"/>
    </ligand>
</feature>
<comment type="cofactor">
    <cofactor evidence="13">
        <name>Zn(2+)</name>
        <dbReference type="ChEBI" id="CHEBI:29105"/>
    </cofactor>
    <text evidence="13">Binds 1 zinc ion per subunit.</text>
</comment>
<name>A0A1H1Q1R3_9CELL</name>
<keyword evidence="7 13" id="KW-0547">Nucleotide-binding</keyword>
<accession>A0A1H1Q1R3</accession>
<keyword evidence="6 13" id="KW-0479">Metal-binding</keyword>
<keyword evidence="10 13" id="KW-0648">Protein biosynthesis</keyword>
<dbReference type="GO" id="GO:0005829">
    <property type="term" value="C:cytosol"/>
    <property type="evidence" value="ECO:0007669"/>
    <property type="project" value="TreeGrafter"/>
</dbReference>
<dbReference type="CDD" id="cd00672">
    <property type="entry name" value="CysRS_core"/>
    <property type="match status" value="1"/>
</dbReference>
<dbReference type="HAMAP" id="MF_00041">
    <property type="entry name" value="Cys_tRNA_synth"/>
    <property type="match status" value="1"/>
</dbReference>
<keyword evidence="8 13" id="KW-0862">Zinc</keyword>
<dbReference type="RefSeq" id="WP_083371780.1">
    <property type="nucleotide sequence ID" value="NZ_LT629776.1"/>
</dbReference>
<dbReference type="GO" id="GO:0008270">
    <property type="term" value="F:zinc ion binding"/>
    <property type="evidence" value="ECO:0007669"/>
    <property type="project" value="UniProtKB-UniRule"/>
</dbReference>
<dbReference type="eggNOG" id="COG0215">
    <property type="taxonomic scope" value="Bacteria"/>
</dbReference>
<keyword evidence="16" id="KW-1185">Reference proteome</keyword>
<evidence type="ECO:0000256" key="1">
    <source>
        <dbReference type="ARBA" id="ARBA00004496"/>
    </source>
</evidence>
<comment type="catalytic activity">
    <reaction evidence="12 13">
        <text>tRNA(Cys) + L-cysteine + ATP = L-cysteinyl-tRNA(Cys) + AMP + diphosphate</text>
        <dbReference type="Rhea" id="RHEA:17773"/>
        <dbReference type="Rhea" id="RHEA-COMP:9661"/>
        <dbReference type="Rhea" id="RHEA-COMP:9679"/>
        <dbReference type="ChEBI" id="CHEBI:30616"/>
        <dbReference type="ChEBI" id="CHEBI:33019"/>
        <dbReference type="ChEBI" id="CHEBI:35235"/>
        <dbReference type="ChEBI" id="CHEBI:78442"/>
        <dbReference type="ChEBI" id="CHEBI:78517"/>
        <dbReference type="ChEBI" id="CHEBI:456215"/>
        <dbReference type="EC" id="6.1.1.16"/>
    </reaction>
</comment>
<dbReference type="InterPro" id="IPR032678">
    <property type="entry name" value="tRNA-synt_1_cat_dom"/>
</dbReference>
<evidence type="ECO:0000313" key="15">
    <source>
        <dbReference type="EMBL" id="SDS17273.1"/>
    </source>
</evidence>
<evidence type="ECO:0000256" key="3">
    <source>
        <dbReference type="ARBA" id="ARBA00011245"/>
    </source>
</evidence>
<evidence type="ECO:0000259" key="14">
    <source>
        <dbReference type="SMART" id="SM00840"/>
    </source>
</evidence>
<dbReference type="EC" id="6.1.1.16" evidence="13"/>
<keyword evidence="4 13" id="KW-0963">Cytoplasm</keyword>
<feature type="binding site" evidence="13">
    <location>
        <position position="238"/>
    </location>
    <ligand>
        <name>Zn(2+)</name>
        <dbReference type="ChEBI" id="CHEBI:29105"/>
    </ligand>
</feature>
<evidence type="ECO:0000256" key="4">
    <source>
        <dbReference type="ARBA" id="ARBA00022490"/>
    </source>
</evidence>
<evidence type="ECO:0000313" key="16">
    <source>
        <dbReference type="Proteomes" id="UP000185663"/>
    </source>
</evidence>
<gene>
    <name evidence="13" type="primary">cysS</name>
    <name evidence="15" type="ORF">SAMN04489860_0960</name>
</gene>
<dbReference type="FunFam" id="3.40.50.620:FF:000068">
    <property type="entry name" value="Cysteine--tRNA ligase"/>
    <property type="match status" value="1"/>
</dbReference>
<dbReference type="STRING" id="545619.SAMN04489860_0960"/>